<dbReference type="AlphaFoldDB" id="A0A0A9B1K8"/>
<accession>A0A0A9B1K8</accession>
<sequence length="84" mass="9378">MMAFDLPPWVLKAIDKIRRAFLWKGREQVQGGHCLVAWTKVCQPLELGGLGLHDLKTMNWGHLGCVGCGFRKPNRSCPGRCSPC</sequence>
<reference evidence="1" key="2">
    <citation type="journal article" date="2015" name="Data Brief">
        <title>Shoot transcriptome of the giant reed, Arundo donax.</title>
        <authorList>
            <person name="Barrero R.A."/>
            <person name="Guerrero F.D."/>
            <person name="Moolhuijzen P."/>
            <person name="Goolsby J.A."/>
            <person name="Tidwell J."/>
            <person name="Bellgard S.E."/>
            <person name="Bellgard M.I."/>
        </authorList>
    </citation>
    <scope>NUCLEOTIDE SEQUENCE</scope>
    <source>
        <tissue evidence="1">Shoot tissue taken approximately 20 cm above the soil surface</tissue>
    </source>
</reference>
<evidence type="ECO:0000313" key="1">
    <source>
        <dbReference type="EMBL" id="JAD57256.1"/>
    </source>
</evidence>
<organism evidence="1">
    <name type="scientific">Arundo donax</name>
    <name type="common">Giant reed</name>
    <name type="synonym">Donax arundinaceus</name>
    <dbReference type="NCBI Taxonomy" id="35708"/>
    <lineage>
        <taxon>Eukaryota</taxon>
        <taxon>Viridiplantae</taxon>
        <taxon>Streptophyta</taxon>
        <taxon>Embryophyta</taxon>
        <taxon>Tracheophyta</taxon>
        <taxon>Spermatophyta</taxon>
        <taxon>Magnoliopsida</taxon>
        <taxon>Liliopsida</taxon>
        <taxon>Poales</taxon>
        <taxon>Poaceae</taxon>
        <taxon>PACMAD clade</taxon>
        <taxon>Arundinoideae</taxon>
        <taxon>Arundineae</taxon>
        <taxon>Arundo</taxon>
    </lineage>
</organism>
<dbReference type="EMBL" id="GBRH01240639">
    <property type="protein sequence ID" value="JAD57256.1"/>
    <property type="molecule type" value="Transcribed_RNA"/>
</dbReference>
<protein>
    <recommendedName>
        <fullName evidence="2">Reverse transcriptase zinc-binding domain-containing protein</fullName>
    </recommendedName>
</protein>
<evidence type="ECO:0008006" key="2">
    <source>
        <dbReference type="Google" id="ProtNLM"/>
    </source>
</evidence>
<proteinExistence type="predicted"/>
<name>A0A0A9B1K8_ARUDO</name>
<reference evidence="1" key="1">
    <citation type="submission" date="2014-09" db="EMBL/GenBank/DDBJ databases">
        <authorList>
            <person name="Magalhaes I.L.F."/>
            <person name="Oliveira U."/>
            <person name="Santos F.R."/>
            <person name="Vidigal T.H.D.A."/>
            <person name="Brescovit A.D."/>
            <person name="Santos A.J."/>
        </authorList>
    </citation>
    <scope>NUCLEOTIDE SEQUENCE</scope>
    <source>
        <tissue evidence="1">Shoot tissue taken approximately 20 cm above the soil surface</tissue>
    </source>
</reference>